<protein>
    <submittedName>
        <fullName evidence="2">Uncharacterized protein</fullName>
    </submittedName>
</protein>
<sequence length="71" mass="8294">MVPRLDLQEVLSGIQQRMQSRRRGAQLKGNRAPVATREQIKRNLPPQSYPPKGITLPFPARRRRRTSSWRC</sequence>
<reference evidence="2" key="1">
    <citation type="submission" date="2022-12" db="EMBL/GenBank/DDBJ databases">
        <authorList>
            <person name="Alioto T."/>
            <person name="Alioto T."/>
            <person name="Gomez Garrido J."/>
        </authorList>
    </citation>
    <scope>NUCLEOTIDE SEQUENCE</scope>
</reference>
<gene>
    <name evidence="2" type="ORF">PODLI_1B014918</name>
</gene>
<evidence type="ECO:0000313" key="3">
    <source>
        <dbReference type="Proteomes" id="UP001178461"/>
    </source>
</evidence>
<organism evidence="2 3">
    <name type="scientific">Podarcis lilfordi</name>
    <name type="common">Lilford's wall lizard</name>
    <dbReference type="NCBI Taxonomy" id="74358"/>
    <lineage>
        <taxon>Eukaryota</taxon>
        <taxon>Metazoa</taxon>
        <taxon>Chordata</taxon>
        <taxon>Craniata</taxon>
        <taxon>Vertebrata</taxon>
        <taxon>Euteleostomi</taxon>
        <taxon>Lepidosauria</taxon>
        <taxon>Squamata</taxon>
        <taxon>Bifurcata</taxon>
        <taxon>Unidentata</taxon>
        <taxon>Episquamata</taxon>
        <taxon>Laterata</taxon>
        <taxon>Lacertibaenia</taxon>
        <taxon>Lacertidae</taxon>
        <taxon>Podarcis</taxon>
    </lineage>
</organism>
<proteinExistence type="predicted"/>
<feature type="region of interest" description="Disordered" evidence="1">
    <location>
        <begin position="16"/>
        <end position="71"/>
    </location>
</feature>
<keyword evidence="3" id="KW-1185">Reference proteome</keyword>
<accession>A0AA35KQ36</accession>
<evidence type="ECO:0000256" key="1">
    <source>
        <dbReference type="SAM" id="MobiDB-lite"/>
    </source>
</evidence>
<dbReference type="Proteomes" id="UP001178461">
    <property type="component" value="Chromosome 8"/>
</dbReference>
<dbReference type="EMBL" id="OX395133">
    <property type="protein sequence ID" value="CAI5781546.1"/>
    <property type="molecule type" value="Genomic_DNA"/>
</dbReference>
<evidence type="ECO:0000313" key="2">
    <source>
        <dbReference type="EMBL" id="CAI5781546.1"/>
    </source>
</evidence>
<name>A0AA35KQ36_9SAUR</name>
<dbReference type="AlphaFoldDB" id="A0AA35KQ36"/>
<feature type="compositionally biased region" description="Basic residues" evidence="1">
    <location>
        <begin position="60"/>
        <end position="71"/>
    </location>
</feature>